<evidence type="ECO:0008006" key="3">
    <source>
        <dbReference type="Google" id="ProtNLM"/>
    </source>
</evidence>
<accession>A0ABV3G601</accession>
<evidence type="ECO:0000313" key="2">
    <source>
        <dbReference type="Proteomes" id="UP001551675"/>
    </source>
</evidence>
<keyword evidence="2" id="KW-1185">Reference proteome</keyword>
<reference evidence="1 2" key="1">
    <citation type="submission" date="2024-06" db="EMBL/GenBank/DDBJ databases">
        <title>The Natural Products Discovery Center: Release of the First 8490 Sequenced Strains for Exploring Actinobacteria Biosynthetic Diversity.</title>
        <authorList>
            <person name="Kalkreuter E."/>
            <person name="Kautsar S.A."/>
            <person name="Yang D."/>
            <person name="Bader C.D."/>
            <person name="Teijaro C.N."/>
            <person name="Fluegel L."/>
            <person name="Davis C.M."/>
            <person name="Simpson J.R."/>
            <person name="Lauterbach L."/>
            <person name="Steele A.D."/>
            <person name="Gui C."/>
            <person name="Meng S."/>
            <person name="Li G."/>
            <person name="Viehrig K."/>
            <person name="Ye F."/>
            <person name="Su P."/>
            <person name="Kiefer A.F."/>
            <person name="Nichols A."/>
            <person name="Cepeda A.J."/>
            <person name="Yan W."/>
            <person name="Fan B."/>
            <person name="Jiang Y."/>
            <person name="Adhikari A."/>
            <person name="Zheng C.-J."/>
            <person name="Schuster L."/>
            <person name="Cowan T.M."/>
            <person name="Smanski M.J."/>
            <person name="Chevrette M.G."/>
            <person name="De Carvalho L.P.S."/>
            <person name="Shen B."/>
        </authorList>
    </citation>
    <scope>NUCLEOTIDE SEQUENCE [LARGE SCALE GENOMIC DNA]</scope>
    <source>
        <strain evidence="1 2">NPDC050100</strain>
    </source>
</reference>
<dbReference type="Proteomes" id="UP001551675">
    <property type="component" value="Unassembled WGS sequence"/>
</dbReference>
<dbReference type="RefSeq" id="WP_061253164.1">
    <property type="nucleotide sequence ID" value="NZ_JBFALK010000001.1"/>
</dbReference>
<gene>
    <name evidence="1" type="ORF">AB0I59_00390</name>
</gene>
<sequence length="117" mass="11855">MTAIAGCAEDAGPTCDEAFRILDAAGAEAKNAAAQATGSAAGKPFAEAATRPRALETSNEEIKRRLTKVAGSLDEFVTSLDEGQAGAKLREAVVKLDVNALSGVCAKNGWKSSTAGS</sequence>
<proteinExistence type="predicted"/>
<name>A0ABV3G601_MICGL</name>
<dbReference type="EMBL" id="JBFALK010000001">
    <property type="protein sequence ID" value="MEV0967060.1"/>
    <property type="molecule type" value="Genomic_DNA"/>
</dbReference>
<protein>
    <recommendedName>
        <fullName evidence="3">Lipoprotein</fullName>
    </recommendedName>
</protein>
<organism evidence="1 2">
    <name type="scientific">Microtetraspora glauca</name>
    <dbReference type="NCBI Taxonomy" id="1996"/>
    <lineage>
        <taxon>Bacteria</taxon>
        <taxon>Bacillati</taxon>
        <taxon>Actinomycetota</taxon>
        <taxon>Actinomycetes</taxon>
        <taxon>Streptosporangiales</taxon>
        <taxon>Streptosporangiaceae</taxon>
        <taxon>Microtetraspora</taxon>
    </lineage>
</organism>
<evidence type="ECO:0000313" key="1">
    <source>
        <dbReference type="EMBL" id="MEV0967060.1"/>
    </source>
</evidence>
<comment type="caution">
    <text evidence="1">The sequence shown here is derived from an EMBL/GenBank/DDBJ whole genome shotgun (WGS) entry which is preliminary data.</text>
</comment>